<dbReference type="AlphaFoldDB" id="A0AA36DEP7"/>
<keyword evidence="3" id="KW-1185">Reference proteome</keyword>
<comment type="caution">
    <text evidence="2">The sequence shown here is derived from an EMBL/GenBank/DDBJ whole genome shotgun (WGS) entry which is preliminary data.</text>
</comment>
<organism evidence="2 3">
    <name type="scientific">Mesorhabditis spiculigera</name>
    <dbReference type="NCBI Taxonomy" id="96644"/>
    <lineage>
        <taxon>Eukaryota</taxon>
        <taxon>Metazoa</taxon>
        <taxon>Ecdysozoa</taxon>
        <taxon>Nematoda</taxon>
        <taxon>Chromadorea</taxon>
        <taxon>Rhabditida</taxon>
        <taxon>Rhabditina</taxon>
        <taxon>Rhabditomorpha</taxon>
        <taxon>Rhabditoidea</taxon>
        <taxon>Rhabditidae</taxon>
        <taxon>Mesorhabditinae</taxon>
        <taxon>Mesorhabditis</taxon>
    </lineage>
</organism>
<dbReference type="EMBL" id="CATQJA010002706">
    <property type="protein sequence ID" value="CAJ0585842.1"/>
    <property type="molecule type" value="Genomic_DNA"/>
</dbReference>
<protein>
    <recommendedName>
        <fullName evidence="4">Secreted protein</fullName>
    </recommendedName>
</protein>
<feature type="non-terminal residue" evidence="2">
    <location>
        <position position="106"/>
    </location>
</feature>
<evidence type="ECO:0000313" key="3">
    <source>
        <dbReference type="Proteomes" id="UP001177023"/>
    </source>
</evidence>
<dbReference type="Proteomes" id="UP001177023">
    <property type="component" value="Unassembled WGS sequence"/>
</dbReference>
<sequence>MSSYWAVLLIFLFFLPHPGTSKDCYNFALFHTTGQMQVVDVEKTDCPQEAHCYHQIIRLMESAVWHIGGCDRETTFCRPDALYLPGGIVYREPTREYGVLLHRRKL</sequence>
<reference evidence="2" key="1">
    <citation type="submission" date="2023-06" db="EMBL/GenBank/DDBJ databases">
        <authorList>
            <person name="Delattre M."/>
        </authorList>
    </citation>
    <scope>NUCLEOTIDE SEQUENCE</scope>
    <source>
        <strain evidence="2">AF72</strain>
    </source>
</reference>
<evidence type="ECO:0000313" key="2">
    <source>
        <dbReference type="EMBL" id="CAJ0585842.1"/>
    </source>
</evidence>
<evidence type="ECO:0008006" key="4">
    <source>
        <dbReference type="Google" id="ProtNLM"/>
    </source>
</evidence>
<name>A0AA36DEP7_9BILA</name>
<proteinExistence type="predicted"/>
<feature type="chain" id="PRO_5041398258" description="Secreted protein" evidence="1">
    <location>
        <begin position="22"/>
        <end position="106"/>
    </location>
</feature>
<feature type="signal peptide" evidence="1">
    <location>
        <begin position="1"/>
        <end position="21"/>
    </location>
</feature>
<gene>
    <name evidence="2" type="ORF">MSPICULIGERA_LOCUS23852</name>
</gene>
<keyword evidence="1" id="KW-0732">Signal</keyword>
<evidence type="ECO:0000256" key="1">
    <source>
        <dbReference type="SAM" id="SignalP"/>
    </source>
</evidence>
<accession>A0AA36DEP7</accession>